<dbReference type="AlphaFoldDB" id="A0A6I6GAW3"/>
<protein>
    <submittedName>
        <fullName evidence="8">Histidine decarboxylase</fullName>
        <ecNumber evidence="8">4.1.1.22</ecNumber>
    </submittedName>
</protein>
<dbReference type="NCBIfam" id="NF002748">
    <property type="entry name" value="PRK02769.1"/>
    <property type="match status" value="1"/>
</dbReference>
<dbReference type="EC" id="4.1.1.22" evidence="8"/>
<dbReference type="GO" id="GO:0030170">
    <property type="term" value="F:pyridoxal phosphate binding"/>
    <property type="evidence" value="ECO:0007669"/>
    <property type="project" value="InterPro"/>
</dbReference>
<dbReference type="InterPro" id="IPR002129">
    <property type="entry name" value="PyrdxlP-dep_de-COase"/>
</dbReference>
<organism evidence="8 9">
    <name type="scientific">Phnomibacter ginsenosidimutans</name>
    <dbReference type="NCBI Taxonomy" id="2676868"/>
    <lineage>
        <taxon>Bacteria</taxon>
        <taxon>Pseudomonadati</taxon>
        <taxon>Bacteroidota</taxon>
        <taxon>Chitinophagia</taxon>
        <taxon>Chitinophagales</taxon>
        <taxon>Chitinophagaceae</taxon>
        <taxon>Phnomibacter</taxon>
    </lineage>
</organism>
<dbReference type="Pfam" id="PF00282">
    <property type="entry name" value="Pyridoxal_deC"/>
    <property type="match status" value="1"/>
</dbReference>
<dbReference type="SUPFAM" id="SSF53383">
    <property type="entry name" value="PLP-dependent transferases"/>
    <property type="match status" value="1"/>
</dbReference>
<dbReference type="InterPro" id="IPR015424">
    <property type="entry name" value="PyrdxlP-dep_Trfase"/>
</dbReference>
<comment type="cofactor">
    <cofactor evidence="1 6 7">
        <name>pyridoxal 5'-phosphate</name>
        <dbReference type="ChEBI" id="CHEBI:597326"/>
    </cofactor>
</comment>
<evidence type="ECO:0000313" key="9">
    <source>
        <dbReference type="Proteomes" id="UP000426027"/>
    </source>
</evidence>
<dbReference type="PROSITE" id="PS00392">
    <property type="entry name" value="DDC_GAD_HDC_YDC"/>
    <property type="match status" value="1"/>
</dbReference>
<feature type="modified residue" description="N6-(pyridoxal phosphate)lysine" evidence="6">
    <location>
        <position position="233"/>
    </location>
</feature>
<evidence type="ECO:0000313" key="8">
    <source>
        <dbReference type="EMBL" id="QGW27270.1"/>
    </source>
</evidence>
<dbReference type="PANTHER" id="PTHR46101">
    <property type="match status" value="1"/>
</dbReference>
<keyword evidence="9" id="KW-1185">Reference proteome</keyword>
<dbReference type="RefSeq" id="WP_157476867.1">
    <property type="nucleotide sequence ID" value="NZ_CP046566.1"/>
</dbReference>
<reference evidence="8 9" key="1">
    <citation type="submission" date="2019-11" db="EMBL/GenBank/DDBJ databases">
        <authorList>
            <person name="Im W.T."/>
        </authorList>
    </citation>
    <scope>NUCLEOTIDE SEQUENCE [LARGE SCALE GENOMIC DNA]</scope>
    <source>
        <strain evidence="8 9">SB-02</strain>
    </source>
</reference>
<dbReference type="GO" id="GO:0004398">
    <property type="term" value="F:histidine decarboxylase activity"/>
    <property type="evidence" value="ECO:0007669"/>
    <property type="project" value="UniProtKB-EC"/>
</dbReference>
<gene>
    <name evidence="8" type="ORF">GLV81_03340</name>
</gene>
<dbReference type="InterPro" id="IPR021115">
    <property type="entry name" value="Pyridoxal-P_BS"/>
</dbReference>
<dbReference type="InterPro" id="IPR051151">
    <property type="entry name" value="Group_II_Decarboxylase"/>
</dbReference>
<dbReference type="PANTHER" id="PTHR46101:SF2">
    <property type="entry name" value="SERINE DECARBOXYLASE"/>
    <property type="match status" value="1"/>
</dbReference>
<dbReference type="Proteomes" id="UP000426027">
    <property type="component" value="Chromosome"/>
</dbReference>
<dbReference type="Gene3D" id="3.40.640.10">
    <property type="entry name" value="Type I PLP-dependent aspartate aminotransferase-like (Major domain)"/>
    <property type="match status" value="1"/>
</dbReference>
<keyword evidence="5 7" id="KW-0456">Lyase</keyword>
<dbReference type="EMBL" id="CP046566">
    <property type="protein sequence ID" value="QGW27270.1"/>
    <property type="molecule type" value="Genomic_DNA"/>
</dbReference>
<evidence type="ECO:0000256" key="5">
    <source>
        <dbReference type="ARBA" id="ARBA00023239"/>
    </source>
</evidence>
<evidence type="ECO:0000256" key="6">
    <source>
        <dbReference type="PIRSR" id="PIRSR602129-50"/>
    </source>
</evidence>
<evidence type="ECO:0000256" key="3">
    <source>
        <dbReference type="ARBA" id="ARBA00022793"/>
    </source>
</evidence>
<evidence type="ECO:0000256" key="1">
    <source>
        <dbReference type="ARBA" id="ARBA00001933"/>
    </source>
</evidence>
<dbReference type="InterPro" id="IPR015421">
    <property type="entry name" value="PyrdxlP-dep_Trfase_major"/>
</dbReference>
<name>A0A6I6GAW3_9BACT</name>
<accession>A0A6I6GAW3</accession>
<evidence type="ECO:0000256" key="2">
    <source>
        <dbReference type="ARBA" id="ARBA00009533"/>
    </source>
</evidence>
<evidence type="ECO:0000256" key="7">
    <source>
        <dbReference type="RuleBase" id="RU000382"/>
    </source>
</evidence>
<dbReference type="KEGG" id="fls:GLV81_03340"/>
<sequence length="386" mass="43375">MTYDLSEQDRACLNHFTERMQERSEHFIGYPSATDIDYSELYPLLRYRLNNIGDPMVGSTSQINSRMFEREVLSFFAQLFQAPAQNWWGYVTNGGSEGNLYSLYLSRELYPDGIVYYSEATHYSVQKNIQLLNLRSIVIRQQENGEIDYDDLQQMLMQHRDKPAIIIANIGTTMTEAIDDIPQIKGILKQLAIKSHYIHADAALAGMYAALLGTGKPFDFAAGADSIAISGHKFLGVPIPCGVVLVKKNYKERIGKAIPYIGTVDTTITGSRNGHSPIFLWYALRKLGKEGMRQRALASLELADYTLQQLQALGIHAWLNEGAITVVFEAPSEKLRMQWQLATDGEWSHIICMPGVTKAQIDAFIDDLRNDLQTPGIHTTPLLHAN</sequence>
<evidence type="ECO:0000256" key="4">
    <source>
        <dbReference type="ARBA" id="ARBA00022898"/>
    </source>
</evidence>
<keyword evidence="4 6" id="KW-0663">Pyridoxal phosphate</keyword>
<proteinExistence type="inferred from homology"/>
<keyword evidence="3" id="KW-0210">Decarboxylase</keyword>
<comment type="similarity">
    <text evidence="2 7">Belongs to the group II decarboxylase family.</text>
</comment>
<dbReference type="GO" id="GO:0019752">
    <property type="term" value="P:carboxylic acid metabolic process"/>
    <property type="evidence" value="ECO:0007669"/>
    <property type="project" value="InterPro"/>
</dbReference>